<dbReference type="Proteomes" id="UP000030645">
    <property type="component" value="Unassembled WGS sequence"/>
</dbReference>
<evidence type="ECO:0000313" key="1">
    <source>
        <dbReference type="EMBL" id="EXB82161.1"/>
    </source>
</evidence>
<accession>W9RC55</accession>
<gene>
    <name evidence="1" type="ORF">L484_005445</name>
</gene>
<proteinExistence type="predicted"/>
<dbReference type="EMBL" id="KE344863">
    <property type="protein sequence ID" value="EXB82161.1"/>
    <property type="molecule type" value="Genomic_DNA"/>
</dbReference>
<keyword evidence="2" id="KW-1185">Reference proteome</keyword>
<reference evidence="2" key="1">
    <citation type="submission" date="2013-01" db="EMBL/GenBank/DDBJ databases">
        <title>Draft Genome Sequence of a Mulberry Tree, Morus notabilis C.K. Schneid.</title>
        <authorList>
            <person name="He N."/>
            <person name="Zhao S."/>
        </authorList>
    </citation>
    <scope>NUCLEOTIDE SEQUENCE</scope>
</reference>
<sequence length="98" mass="11278">MTRFDVEEPRSGACSIMPPEMPSEKLSCYPPRYSLKVDVTEELHALAARRERRRENDLFKLANIQLVPLDPRTPELLQQVQLMTLSGRALIEAQMKPE</sequence>
<dbReference type="AlphaFoldDB" id="W9RC55"/>
<name>W9RC55_9ROSA</name>
<evidence type="ECO:0000313" key="2">
    <source>
        <dbReference type="Proteomes" id="UP000030645"/>
    </source>
</evidence>
<organism evidence="1 2">
    <name type="scientific">Morus notabilis</name>
    <dbReference type="NCBI Taxonomy" id="981085"/>
    <lineage>
        <taxon>Eukaryota</taxon>
        <taxon>Viridiplantae</taxon>
        <taxon>Streptophyta</taxon>
        <taxon>Embryophyta</taxon>
        <taxon>Tracheophyta</taxon>
        <taxon>Spermatophyta</taxon>
        <taxon>Magnoliopsida</taxon>
        <taxon>eudicotyledons</taxon>
        <taxon>Gunneridae</taxon>
        <taxon>Pentapetalae</taxon>
        <taxon>rosids</taxon>
        <taxon>fabids</taxon>
        <taxon>Rosales</taxon>
        <taxon>Moraceae</taxon>
        <taxon>Moreae</taxon>
        <taxon>Morus</taxon>
    </lineage>
</organism>
<protein>
    <submittedName>
        <fullName evidence="1">Uncharacterized protein</fullName>
    </submittedName>
</protein>